<comment type="caution">
    <text evidence="6">The sequence shown here is derived from an EMBL/GenBank/DDBJ whole genome shotgun (WGS) entry which is preliminary data.</text>
</comment>
<dbReference type="SUPFAM" id="SSF46785">
    <property type="entry name" value="Winged helix' DNA-binding domain"/>
    <property type="match status" value="1"/>
</dbReference>
<dbReference type="PANTHER" id="PTHR30346:SF29">
    <property type="entry name" value="LYSR SUBSTRATE-BINDING"/>
    <property type="match status" value="1"/>
</dbReference>
<keyword evidence="4" id="KW-0804">Transcription</keyword>
<protein>
    <submittedName>
        <fullName evidence="6">LysR family transcriptional regulator</fullName>
    </submittedName>
</protein>
<evidence type="ECO:0000256" key="4">
    <source>
        <dbReference type="ARBA" id="ARBA00023163"/>
    </source>
</evidence>
<dbReference type="InterPro" id="IPR036388">
    <property type="entry name" value="WH-like_DNA-bd_sf"/>
</dbReference>
<evidence type="ECO:0000256" key="2">
    <source>
        <dbReference type="ARBA" id="ARBA00023015"/>
    </source>
</evidence>
<dbReference type="PRINTS" id="PR00039">
    <property type="entry name" value="HTHLYSR"/>
</dbReference>
<sequence>MSATVAQLRVFTAVVANGGFGVAAEELGMSQSAVSHALAALERALGAPLVLRHGSVRPTALGAAILPHAQAALASVTAIDEVVSSHLGQHAGTVRVAAPPTVCCGLLPQLMRTWRAELPGVEVQVFEGDDDELSPWLETGVVDAAILVDPVPPPPAHVVVGRDAFHAVVRADHPLAGQEHITMAELVEDPLLVSKGGCEPQTRALCSMAGVPYAPAQHVRELGTLIGMIAAGIGVSTVPDLGRGLLPPGLVMVPLRPSLERALVLTGPLTRPPSPLVDALLRAAPEVPAPVPPG</sequence>
<keyword evidence="2" id="KW-0805">Transcription regulation</keyword>
<dbReference type="PROSITE" id="PS50931">
    <property type="entry name" value="HTH_LYSR"/>
    <property type="match status" value="1"/>
</dbReference>
<dbReference type="Gene3D" id="1.10.10.10">
    <property type="entry name" value="Winged helix-like DNA-binding domain superfamily/Winged helix DNA-binding domain"/>
    <property type="match status" value="1"/>
</dbReference>
<proteinExistence type="inferred from homology"/>
<keyword evidence="3" id="KW-0238">DNA-binding</keyword>
<dbReference type="SUPFAM" id="SSF53850">
    <property type="entry name" value="Periplasmic binding protein-like II"/>
    <property type="match status" value="1"/>
</dbReference>
<evidence type="ECO:0000256" key="1">
    <source>
        <dbReference type="ARBA" id="ARBA00009437"/>
    </source>
</evidence>
<dbReference type="Gene3D" id="3.40.190.10">
    <property type="entry name" value="Periplasmic binding protein-like II"/>
    <property type="match status" value="2"/>
</dbReference>
<dbReference type="CDD" id="cd05466">
    <property type="entry name" value="PBP2_LTTR_substrate"/>
    <property type="match status" value="1"/>
</dbReference>
<dbReference type="Proteomes" id="UP001589610">
    <property type="component" value="Unassembled WGS sequence"/>
</dbReference>
<accession>A0ABV5TB65</accession>
<dbReference type="EMBL" id="JBHMBS010000005">
    <property type="protein sequence ID" value="MFB9676327.1"/>
    <property type="molecule type" value="Genomic_DNA"/>
</dbReference>
<evidence type="ECO:0000313" key="6">
    <source>
        <dbReference type="EMBL" id="MFB9676327.1"/>
    </source>
</evidence>
<evidence type="ECO:0000256" key="3">
    <source>
        <dbReference type="ARBA" id="ARBA00023125"/>
    </source>
</evidence>
<gene>
    <name evidence="6" type="ORF">ACFFRH_12600</name>
</gene>
<reference evidence="6 7" key="1">
    <citation type="submission" date="2024-09" db="EMBL/GenBank/DDBJ databases">
        <authorList>
            <person name="Sun Q."/>
            <person name="Mori K."/>
        </authorList>
    </citation>
    <scope>NUCLEOTIDE SEQUENCE [LARGE SCALE GENOMIC DNA]</scope>
    <source>
        <strain evidence="6 7">JCM 3028</strain>
    </source>
</reference>
<dbReference type="Pfam" id="PF03466">
    <property type="entry name" value="LysR_substrate"/>
    <property type="match status" value="1"/>
</dbReference>
<organism evidence="6 7">
    <name type="scientific">Streptosporangium vulgare</name>
    <dbReference type="NCBI Taxonomy" id="46190"/>
    <lineage>
        <taxon>Bacteria</taxon>
        <taxon>Bacillati</taxon>
        <taxon>Actinomycetota</taxon>
        <taxon>Actinomycetes</taxon>
        <taxon>Streptosporangiales</taxon>
        <taxon>Streptosporangiaceae</taxon>
        <taxon>Streptosporangium</taxon>
    </lineage>
</organism>
<dbReference type="PANTHER" id="PTHR30346">
    <property type="entry name" value="TRANSCRIPTIONAL DUAL REGULATOR HCAR-RELATED"/>
    <property type="match status" value="1"/>
</dbReference>
<evidence type="ECO:0000313" key="7">
    <source>
        <dbReference type="Proteomes" id="UP001589610"/>
    </source>
</evidence>
<evidence type="ECO:0000259" key="5">
    <source>
        <dbReference type="PROSITE" id="PS50931"/>
    </source>
</evidence>
<keyword evidence="7" id="KW-1185">Reference proteome</keyword>
<dbReference type="Pfam" id="PF00126">
    <property type="entry name" value="HTH_1"/>
    <property type="match status" value="1"/>
</dbReference>
<feature type="domain" description="HTH lysR-type" evidence="5">
    <location>
        <begin position="1"/>
        <end position="59"/>
    </location>
</feature>
<comment type="similarity">
    <text evidence="1">Belongs to the LysR transcriptional regulatory family.</text>
</comment>
<dbReference type="InterPro" id="IPR036390">
    <property type="entry name" value="WH_DNA-bd_sf"/>
</dbReference>
<dbReference type="InterPro" id="IPR000847">
    <property type="entry name" value="LysR_HTH_N"/>
</dbReference>
<name>A0ABV5TB65_9ACTN</name>
<dbReference type="InterPro" id="IPR005119">
    <property type="entry name" value="LysR_subst-bd"/>
</dbReference>
<dbReference type="RefSeq" id="WP_344745159.1">
    <property type="nucleotide sequence ID" value="NZ_BAAAWW010000060.1"/>
</dbReference>